<dbReference type="OrthoDB" id="2157530at2759"/>
<reference evidence="2 3" key="1">
    <citation type="submission" date="2018-06" db="EMBL/GenBank/DDBJ databases">
        <title>Complete Genomes of Monosporascus.</title>
        <authorList>
            <person name="Robinson A.J."/>
            <person name="Natvig D.O."/>
        </authorList>
    </citation>
    <scope>NUCLEOTIDE SEQUENCE [LARGE SCALE GENOMIC DNA]</scope>
    <source>
        <strain evidence="2 3">CBS 110550</strain>
    </source>
</reference>
<dbReference type="PANTHER" id="PTHR24148:SF82">
    <property type="entry name" value="HETEROKARYON INCOMPATIBILITY DOMAIN-CONTAINING PROTEIN"/>
    <property type="match status" value="1"/>
</dbReference>
<sequence>MDSQMYRYAPLGEEPDRDAFRILTVLPSVGDQPLECTLEHVALDDSPSYEALSYIRDGVEATQSIICSGKLLPVATHLYSALRHIRLPSQPRNLWVDAICVNQRDNEERGHHVRLMRKIYPKAKQLLIWLGEGDSGSHQGIDIAHDIARVCRASVAPGQPLGTLNLSDALAFGDFSRFCTSLEIGRLSELAKIRRYGWFEELWVIQELALARGATMLCGSASISWSDFIAAAAVQDHVGRNSGNREQKPYLSVLQRARDEWLSGPQLGLLTVLSRYRIFDTADPRDKIFGLNNLLQDRIPNTRAVQVNYDIGTIELYREVAKVITEESSNLNILSVPRRFDGIGPTGLPSWVPDWTNTRLTVPLGRTNYSDIDDIAFTATRASRPRIRFDEPTSSLIVEAHLLDRISAIGSVLKEDRLPRLDLPQPDIPKCCYVLDDWARAANLNQEDPYITGEPILDAFVQTLVAESTPESIETLRTQLAILEKYVSIARFAASAPRGTPTQLELVQRAVSAMQAALFHRRAGELTTDFRSHLASLADRRVFRTARGYIGLAPALADVGDEIVLVKGAKVPLVLRPRGEARTLQGDCYVRGVMQGEAYNERDCIPIRIK</sequence>
<evidence type="ECO:0000313" key="2">
    <source>
        <dbReference type="EMBL" id="RYP06079.1"/>
    </source>
</evidence>
<evidence type="ECO:0000313" key="3">
    <source>
        <dbReference type="Proteomes" id="UP000293360"/>
    </source>
</evidence>
<proteinExistence type="predicted"/>
<dbReference type="PANTHER" id="PTHR24148">
    <property type="entry name" value="ANKYRIN REPEAT DOMAIN-CONTAINING PROTEIN 39 HOMOLOG-RELATED"/>
    <property type="match status" value="1"/>
</dbReference>
<accession>A0A4V1XBF6</accession>
<dbReference type="STRING" id="155417.A0A4V1XBF6"/>
<dbReference type="Pfam" id="PF06985">
    <property type="entry name" value="HET"/>
    <property type="match status" value="1"/>
</dbReference>
<keyword evidence="3" id="KW-1185">Reference proteome</keyword>
<gene>
    <name evidence="2" type="ORF">DL764_003369</name>
</gene>
<dbReference type="EMBL" id="QJNU01000143">
    <property type="protein sequence ID" value="RYP06079.1"/>
    <property type="molecule type" value="Genomic_DNA"/>
</dbReference>
<dbReference type="Proteomes" id="UP000293360">
    <property type="component" value="Unassembled WGS sequence"/>
</dbReference>
<organism evidence="2 3">
    <name type="scientific">Monosporascus ibericus</name>
    <dbReference type="NCBI Taxonomy" id="155417"/>
    <lineage>
        <taxon>Eukaryota</taxon>
        <taxon>Fungi</taxon>
        <taxon>Dikarya</taxon>
        <taxon>Ascomycota</taxon>
        <taxon>Pezizomycotina</taxon>
        <taxon>Sordariomycetes</taxon>
        <taxon>Xylariomycetidae</taxon>
        <taxon>Xylariales</taxon>
        <taxon>Xylariales incertae sedis</taxon>
        <taxon>Monosporascus</taxon>
    </lineage>
</organism>
<dbReference type="InterPro" id="IPR010730">
    <property type="entry name" value="HET"/>
</dbReference>
<evidence type="ECO:0000259" key="1">
    <source>
        <dbReference type="Pfam" id="PF06985"/>
    </source>
</evidence>
<dbReference type="InterPro" id="IPR052895">
    <property type="entry name" value="HetReg/Transcr_Mod"/>
</dbReference>
<protein>
    <recommendedName>
        <fullName evidence="1">Heterokaryon incompatibility domain-containing protein</fullName>
    </recommendedName>
</protein>
<name>A0A4V1XBF6_9PEZI</name>
<dbReference type="AlphaFoldDB" id="A0A4V1XBF6"/>
<comment type="caution">
    <text evidence="2">The sequence shown here is derived from an EMBL/GenBank/DDBJ whole genome shotgun (WGS) entry which is preliminary data.</text>
</comment>
<dbReference type="Pfam" id="PF26639">
    <property type="entry name" value="Het-6_barrel"/>
    <property type="match status" value="1"/>
</dbReference>
<feature type="domain" description="Heterokaryon incompatibility" evidence="1">
    <location>
        <begin position="49"/>
        <end position="207"/>
    </location>
</feature>